<dbReference type="InterPro" id="IPR015424">
    <property type="entry name" value="PyrdxlP-dep_Trfase"/>
</dbReference>
<name>A0A382PFZ6_9ZZZZ</name>
<dbReference type="InterPro" id="IPR000192">
    <property type="entry name" value="Aminotrans_V_dom"/>
</dbReference>
<dbReference type="Gene3D" id="3.90.1150.10">
    <property type="entry name" value="Aspartate Aminotransferase, domain 1"/>
    <property type="match status" value="1"/>
</dbReference>
<evidence type="ECO:0000256" key="3">
    <source>
        <dbReference type="SAM" id="MobiDB-lite"/>
    </source>
</evidence>
<reference evidence="5" key="1">
    <citation type="submission" date="2018-05" db="EMBL/GenBank/DDBJ databases">
        <authorList>
            <person name="Lanie J.A."/>
            <person name="Ng W.-L."/>
            <person name="Kazmierczak K.M."/>
            <person name="Andrzejewski T.M."/>
            <person name="Davidsen T.M."/>
            <person name="Wayne K.J."/>
            <person name="Tettelin H."/>
            <person name="Glass J.I."/>
            <person name="Rusch D."/>
            <person name="Podicherti R."/>
            <person name="Tsui H.-C.T."/>
            <person name="Winkler M.E."/>
        </authorList>
    </citation>
    <scope>NUCLEOTIDE SEQUENCE</scope>
</reference>
<dbReference type="SUPFAM" id="SSF53383">
    <property type="entry name" value="PLP-dependent transferases"/>
    <property type="match status" value="1"/>
</dbReference>
<feature type="domain" description="Aminotransferase class V" evidence="4">
    <location>
        <begin position="3"/>
        <end position="56"/>
    </location>
</feature>
<dbReference type="EMBL" id="UINC01107146">
    <property type="protein sequence ID" value="SVC72304.1"/>
    <property type="molecule type" value="Genomic_DNA"/>
</dbReference>
<proteinExistence type="inferred from homology"/>
<comment type="cofactor">
    <cofactor evidence="1">
        <name>pyridoxal 5'-phosphate</name>
        <dbReference type="ChEBI" id="CHEBI:597326"/>
    </cofactor>
</comment>
<feature type="region of interest" description="Disordered" evidence="3">
    <location>
        <begin position="34"/>
        <end position="57"/>
    </location>
</feature>
<dbReference type="AlphaFoldDB" id="A0A382PFZ6"/>
<protein>
    <recommendedName>
        <fullName evidence="4">Aminotransferase class V domain-containing protein</fullName>
    </recommendedName>
</protein>
<evidence type="ECO:0000259" key="4">
    <source>
        <dbReference type="Pfam" id="PF00266"/>
    </source>
</evidence>
<evidence type="ECO:0000313" key="5">
    <source>
        <dbReference type="EMBL" id="SVC72304.1"/>
    </source>
</evidence>
<accession>A0A382PFZ6</accession>
<evidence type="ECO:0000256" key="1">
    <source>
        <dbReference type="ARBA" id="ARBA00001933"/>
    </source>
</evidence>
<comment type="similarity">
    <text evidence="2">Belongs to the class-V pyridoxal-phosphate-dependent aminotransferase family. NifS/IscS subfamily.</text>
</comment>
<organism evidence="5">
    <name type="scientific">marine metagenome</name>
    <dbReference type="NCBI Taxonomy" id="408172"/>
    <lineage>
        <taxon>unclassified sequences</taxon>
        <taxon>metagenomes</taxon>
        <taxon>ecological metagenomes</taxon>
    </lineage>
</organism>
<dbReference type="PANTHER" id="PTHR11601:SF34">
    <property type="entry name" value="CYSTEINE DESULFURASE"/>
    <property type="match status" value="1"/>
</dbReference>
<dbReference type="Pfam" id="PF00266">
    <property type="entry name" value="Aminotran_5"/>
    <property type="match status" value="1"/>
</dbReference>
<sequence>MGIYLDCNATTPIEKEVNERITYFLVEEFGNEGSHTHEHGMRARKAVEEARDEIGKV</sequence>
<gene>
    <name evidence="5" type="ORF">METZ01_LOCUS325158</name>
</gene>
<dbReference type="InterPro" id="IPR015421">
    <property type="entry name" value="PyrdxlP-dep_Trfase_major"/>
</dbReference>
<dbReference type="Gene3D" id="3.40.640.10">
    <property type="entry name" value="Type I PLP-dependent aspartate aminotransferase-like (Major domain)"/>
    <property type="match status" value="1"/>
</dbReference>
<evidence type="ECO:0000256" key="2">
    <source>
        <dbReference type="ARBA" id="ARBA00006490"/>
    </source>
</evidence>
<feature type="non-terminal residue" evidence="5">
    <location>
        <position position="57"/>
    </location>
</feature>
<dbReference type="InterPro" id="IPR015422">
    <property type="entry name" value="PyrdxlP-dep_Trfase_small"/>
</dbReference>
<dbReference type="PANTHER" id="PTHR11601">
    <property type="entry name" value="CYSTEINE DESULFURYLASE FAMILY MEMBER"/>
    <property type="match status" value="1"/>
</dbReference>